<proteinExistence type="predicted"/>
<organism evidence="1 2">
    <name type="scientific">Blautia ammoniilytica</name>
    <dbReference type="NCBI Taxonomy" id="2981782"/>
    <lineage>
        <taxon>Bacteria</taxon>
        <taxon>Bacillati</taxon>
        <taxon>Bacillota</taxon>
        <taxon>Clostridia</taxon>
        <taxon>Lachnospirales</taxon>
        <taxon>Lachnospiraceae</taxon>
        <taxon>Blautia</taxon>
    </lineage>
</organism>
<evidence type="ECO:0000313" key="1">
    <source>
        <dbReference type="EMBL" id="MCU6765824.1"/>
    </source>
</evidence>
<dbReference type="RefSeq" id="WP_158421740.1">
    <property type="nucleotide sequence ID" value="NZ_JAOQJL010000018.1"/>
</dbReference>
<sequence length="138" mass="15881">MDWRDSCVDEISKHHCFFSALHRQRFMELFEMVQCEPFLTKEIAKCIFLAAWQRPSTDEMAGIFQKLIDEEAMEANCLQGARDSRPATADEREIFKLAQDFLAHPEETPDEACLIRLSKAWIPLGDCALQVSEIIDSL</sequence>
<evidence type="ECO:0000313" key="2">
    <source>
        <dbReference type="Proteomes" id="UP001652409"/>
    </source>
</evidence>
<reference evidence="1 2" key="1">
    <citation type="journal article" date="2021" name="ISME Commun">
        <title>Automated analysis of genomic sequences facilitates high-throughput and comprehensive description of bacteria.</title>
        <authorList>
            <person name="Hitch T.C.A."/>
        </authorList>
    </citation>
    <scope>NUCLEOTIDE SEQUENCE [LARGE SCALE GENOMIC DNA]</scope>
    <source>
        <strain evidence="1 2">Sanger_23</strain>
    </source>
</reference>
<keyword evidence="2" id="KW-1185">Reference proteome</keyword>
<name>A0ABT2TWL1_9FIRM</name>
<dbReference type="Proteomes" id="UP001652409">
    <property type="component" value="Unassembled WGS sequence"/>
</dbReference>
<gene>
    <name evidence="1" type="ORF">OCV61_10435</name>
</gene>
<accession>A0ABT2TWL1</accession>
<comment type="caution">
    <text evidence="1">The sequence shown here is derived from an EMBL/GenBank/DDBJ whole genome shotgun (WGS) entry which is preliminary data.</text>
</comment>
<dbReference type="EMBL" id="JAOQJL010000018">
    <property type="protein sequence ID" value="MCU6765824.1"/>
    <property type="molecule type" value="Genomic_DNA"/>
</dbReference>
<protein>
    <submittedName>
        <fullName evidence="1">Uncharacterized protein</fullName>
    </submittedName>
</protein>